<proteinExistence type="predicted"/>
<comment type="caution">
    <text evidence="1">The sequence shown here is derived from an EMBL/GenBank/DDBJ whole genome shotgun (WGS) entry which is preliminary data.</text>
</comment>
<keyword evidence="2" id="KW-1185">Reference proteome</keyword>
<dbReference type="Pfam" id="PF26523">
    <property type="entry name" value="Trm732_C"/>
    <property type="match status" value="1"/>
</dbReference>
<dbReference type="PANTHER" id="PTHR14387">
    <property type="entry name" value="THADA/DEATH RECEPTOR INTERACTING PROTEIN"/>
    <property type="match status" value="1"/>
</dbReference>
<gene>
    <name evidence="1" type="ORF">BCR34DRAFT_664776</name>
</gene>
<sequence length="418" mass="47292">MAKPLPSTLHTTLSSAIHTTDTSLQSTYLASLVSALSDRATRDAFFDEEFARYGYQNLPRNLDYLEEQSLTGPPSTMQSALRILGMWLDWGWGRWGERRVGEGMERREMVGRLKRFVRILRRNLRDEDPFDSRHAAVLSLVPLTHLWAPTLPPLLTLSLAILIFDLLSDDDEEIRTLTSPIATTLMTSHNYFRNPPSVLPILTAHRLAKFLTRKFTDSSSLCRESLRRLTSASSSQSLFSTPFAELFERERKEDTSLFIREKQNLYRDDTLDAMTFCYILKNQHLSPSSAIPPETVPQLRCWVLDGLAHLVSVAQDEDGGTDGALGWTRKPEVFTLGIRLICLADVVLHWPGEGEEKWRVRRALGELLEVGERVQMHGLLMERIERVLAASVLDVVTVVYRSLPVVGVGEDTSVGEEK</sequence>
<accession>A0A1Y1ZKE6</accession>
<evidence type="ECO:0000313" key="1">
    <source>
        <dbReference type="EMBL" id="ORY10721.1"/>
    </source>
</evidence>
<dbReference type="PANTHER" id="PTHR14387:SF0">
    <property type="entry name" value="DUF2428 DOMAIN-CONTAINING PROTEIN"/>
    <property type="match status" value="1"/>
</dbReference>
<organism evidence="1 2">
    <name type="scientific">Clohesyomyces aquaticus</name>
    <dbReference type="NCBI Taxonomy" id="1231657"/>
    <lineage>
        <taxon>Eukaryota</taxon>
        <taxon>Fungi</taxon>
        <taxon>Dikarya</taxon>
        <taxon>Ascomycota</taxon>
        <taxon>Pezizomycotina</taxon>
        <taxon>Dothideomycetes</taxon>
        <taxon>Pleosporomycetidae</taxon>
        <taxon>Pleosporales</taxon>
        <taxon>Lindgomycetaceae</taxon>
        <taxon>Clohesyomyces</taxon>
    </lineage>
</organism>
<dbReference type="STRING" id="1231657.A0A1Y1ZKE6"/>
<dbReference type="SUPFAM" id="SSF48371">
    <property type="entry name" value="ARM repeat"/>
    <property type="match status" value="1"/>
</dbReference>
<dbReference type="OrthoDB" id="73997at2759"/>
<dbReference type="AlphaFoldDB" id="A0A1Y1ZKE6"/>
<reference evidence="1 2" key="1">
    <citation type="submission" date="2016-07" db="EMBL/GenBank/DDBJ databases">
        <title>Pervasive Adenine N6-methylation of Active Genes in Fungi.</title>
        <authorList>
            <consortium name="DOE Joint Genome Institute"/>
            <person name="Mondo S.J."/>
            <person name="Dannebaum R.O."/>
            <person name="Kuo R.C."/>
            <person name="Labutti K."/>
            <person name="Haridas S."/>
            <person name="Kuo A."/>
            <person name="Salamov A."/>
            <person name="Ahrendt S.R."/>
            <person name="Lipzen A."/>
            <person name="Sullivan W."/>
            <person name="Andreopoulos W.B."/>
            <person name="Clum A."/>
            <person name="Lindquist E."/>
            <person name="Daum C."/>
            <person name="Ramamoorthy G.K."/>
            <person name="Gryganskyi A."/>
            <person name="Culley D."/>
            <person name="Magnuson J.K."/>
            <person name="James T.Y."/>
            <person name="O'Malley M.A."/>
            <person name="Stajich J.E."/>
            <person name="Spatafora J.W."/>
            <person name="Visel A."/>
            <person name="Grigoriev I.V."/>
        </authorList>
    </citation>
    <scope>NUCLEOTIDE SEQUENCE [LARGE SCALE GENOMIC DNA]</scope>
    <source>
        <strain evidence="1 2">CBS 115471</strain>
    </source>
</reference>
<evidence type="ECO:0000313" key="2">
    <source>
        <dbReference type="Proteomes" id="UP000193144"/>
    </source>
</evidence>
<name>A0A1Y1ZKE6_9PLEO</name>
<dbReference type="InterPro" id="IPR051954">
    <property type="entry name" value="tRNA_methyltransferase_THADA"/>
</dbReference>
<dbReference type="EMBL" id="MCFA01000069">
    <property type="protein sequence ID" value="ORY10721.1"/>
    <property type="molecule type" value="Genomic_DNA"/>
</dbReference>
<protein>
    <submittedName>
        <fullName evidence="1">Uncharacterized protein</fullName>
    </submittedName>
</protein>
<dbReference type="GO" id="GO:0005829">
    <property type="term" value="C:cytosol"/>
    <property type="evidence" value="ECO:0007669"/>
    <property type="project" value="TreeGrafter"/>
</dbReference>
<dbReference type="Proteomes" id="UP000193144">
    <property type="component" value="Unassembled WGS sequence"/>
</dbReference>
<dbReference type="GO" id="GO:0030488">
    <property type="term" value="P:tRNA methylation"/>
    <property type="evidence" value="ECO:0007669"/>
    <property type="project" value="TreeGrafter"/>
</dbReference>
<dbReference type="InterPro" id="IPR016024">
    <property type="entry name" value="ARM-type_fold"/>
</dbReference>